<feature type="transmembrane region" description="Helical" evidence="6">
    <location>
        <begin position="143"/>
        <end position="161"/>
    </location>
</feature>
<evidence type="ECO:0000256" key="1">
    <source>
        <dbReference type="ARBA" id="ARBA00004651"/>
    </source>
</evidence>
<sequence length="529" mass="58254">MDLFRLGYDLTGLTVPVLALFAFTLPLLAKIFGHKKFPGIYALISSIFAAVSSTIIYWVAISTDKPIMYLFGGWIPPLGIVYEVDQFNAVIGLFTAWLMLGITIYSIWYNKHFDEPEWYYILLIGLNAGMLGCLYTGDVFNLFVMLEVLGISAYALVAYYKNKHEAVEAAIKYGIIGATATTVYFIGLVLIYGVYGTLNMADLAYRNYSLYVSGVPGLASIGASALLAVSLSLWVFTYKSALFPNHFWLPDAHPEAPTPVSAALSGLVVNIGVYATVRFLYTLFGEYSPLSIYYREIVLLVLLILGFLGGFIGALMMMYQRDIKRLLAYSTISHIGLIYMAASIGFITNNEAAVLLGLTAMTYHIITHGIGKALLFMSSGVFIDAAGTRNMDEMKGVGRKYPLVSLAFIFGFLSLMGLIPFSGFFSKLLIYQAFMEANMIIPAIAVIIISATSILGYAKAMYSIVFSTSSREYRKIELKGIEILLLSLAIVLLLLGILYPWIKNSIYSSIYSSLSTGGVMKYWSVLGTK</sequence>
<dbReference type="GO" id="GO:0016491">
    <property type="term" value="F:oxidoreductase activity"/>
    <property type="evidence" value="ECO:0007669"/>
    <property type="project" value="UniProtKB-KW"/>
</dbReference>
<evidence type="ECO:0000313" key="9">
    <source>
        <dbReference type="Proteomes" id="UP000000254"/>
    </source>
</evidence>
<feature type="transmembrane region" description="Helical" evidence="6">
    <location>
        <begin position="40"/>
        <end position="61"/>
    </location>
</feature>
<dbReference type="eggNOG" id="arCOG01537">
    <property type="taxonomic scope" value="Archaea"/>
</dbReference>
<dbReference type="GO" id="GO:0005886">
    <property type="term" value="C:plasma membrane"/>
    <property type="evidence" value="ECO:0007669"/>
    <property type="project" value="UniProtKB-SubCell"/>
</dbReference>
<dbReference type="InterPro" id="IPR001750">
    <property type="entry name" value="ND/Mrp_TM"/>
</dbReference>
<evidence type="ECO:0000256" key="5">
    <source>
        <dbReference type="ARBA" id="ARBA00023136"/>
    </source>
</evidence>
<dbReference type="GeneID" id="4906673"/>
<feature type="transmembrane region" description="Helical" evidence="6">
    <location>
        <begin position="297"/>
        <end position="319"/>
    </location>
</feature>
<protein>
    <submittedName>
        <fullName evidence="8">NADH/Ubiquinone/plastoquinone (Complex I)</fullName>
        <ecNumber evidence="8">1.6.99.5</ecNumber>
    </submittedName>
</protein>
<feature type="transmembrane region" description="Helical" evidence="6">
    <location>
        <begin position="326"/>
        <end position="348"/>
    </location>
</feature>
<feature type="transmembrane region" description="Helical" evidence="6">
    <location>
        <begin position="360"/>
        <end position="383"/>
    </location>
</feature>
<dbReference type="EMBL" id="CP000575">
    <property type="protein sequence ID" value="ABN69141.1"/>
    <property type="molecule type" value="Genomic_DNA"/>
</dbReference>
<feature type="transmembrane region" description="Helical" evidence="6">
    <location>
        <begin position="256"/>
        <end position="277"/>
    </location>
</feature>
<dbReference type="Proteomes" id="UP000000254">
    <property type="component" value="Chromosome"/>
</dbReference>
<feature type="transmembrane region" description="Helical" evidence="6">
    <location>
        <begin position="87"/>
        <end position="107"/>
    </location>
</feature>
<reference evidence="8 9" key="2">
    <citation type="journal article" date="2009" name="Stand. Genomic Sci.">
        <title>Complete genome sequence of Staphylothermus marinus Stetter and Fiala 1986 type strain F1.</title>
        <authorList>
            <person name="Anderson I.J."/>
            <person name="Sun H."/>
            <person name="Lapidus A."/>
            <person name="Copeland A."/>
            <person name="Glavina Del Rio T."/>
            <person name="Tice H."/>
            <person name="Dalin E."/>
            <person name="Lucas S."/>
            <person name="Barry K."/>
            <person name="Land M."/>
            <person name="Richardson P."/>
            <person name="Huber H."/>
            <person name="Kyrpides N.C."/>
        </authorList>
    </citation>
    <scope>NUCLEOTIDE SEQUENCE [LARGE SCALE GENOMIC DNA]</scope>
    <source>
        <strain evidence="9">ATCC 43588 / DSM 3639 / JCM 9404 / F1</strain>
    </source>
</reference>
<dbReference type="OrthoDB" id="19089at2157"/>
<dbReference type="HOGENOM" id="CLU_007100_9_5_2"/>
<dbReference type="EC" id="1.6.99.5" evidence="8"/>
<dbReference type="PANTHER" id="PTHR42703">
    <property type="entry name" value="NADH DEHYDROGENASE"/>
    <property type="match status" value="1"/>
</dbReference>
<feature type="transmembrane region" description="Helical" evidence="6">
    <location>
        <begin position="6"/>
        <end position="28"/>
    </location>
</feature>
<feature type="transmembrane region" description="Helical" evidence="6">
    <location>
        <begin position="403"/>
        <end position="425"/>
    </location>
</feature>
<feature type="transmembrane region" description="Helical" evidence="6">
    <location>
        <begin position="483"/>
        <end position="502"/>
    </location>
</feature>
<reference evidence="9" key="1">
    <citation type="journal article" date="2009" name="BMC Genomics">
        <title>The complete genome sequence of Staphylothermus marinus reveals differences in sulfur metabolism among heterotrophic Crenarchaeota.</title>
        <authorList>
            <person name="Anderson I.J."/>
            <person name="Dharmarajan L."/>
            <person name="Rodriguez J."/>
            <person name="Hooper S."/>
            <person name="Porat I."/>
            <person name="Ulrich L.E."/>
            <person name="Elkins J.G."/>
            <person name="Mavromatis K."/>
            <person name="Sun H."/>
            <person name="Land M."/>
            <person name="Lapidus A."/>
            <person name="Lucas S."/>
            <person name="Barry K."/>
            <person name="Huber H."/>
            <person name="Zhulin I.B."/>
            <person name="Whitman W.B."/>
            <person name="Mukhopadhyay B."/>
            <person name="Woese C."/>
            <person name="Bristow J."/>
            <person name="Kyrpides N."/>
        </authorList>
    </citation>
    <scope>NUCLEOTIDE SEQUENCE [LARGE SCALE GENOMIC DNA]</scope>
    <source>
        <strain evidence="9">ATCC 43588 / DSM 3639 / JCM 9404 / F1</strain>
    </source>
</reference>
<evidence type="ECO:0000259" key="7">
    <source>
        <dbReference type="Pfam" id="PF00361"/>
    </source>
</evidence>
<keyword evidence="2" id="KW-1003">Cell membrane</keyword>
<dbReference type="AlphaFoldDB" id="A3DKI1"/>
<dbReference type="InterPro" id="IPR050586">
    <property type="entry name" value="CPA3_Na-H_Antiporter_D"/>
</dbReference>
<dbReference type="KEGG" id="smr:Smar_0028"/>
<feature type="domain" description="NADH:quinone oxidoreductase/Mrp antiporter transmembrane" evidence="7">
    <location>
        <begin position="137"/>
        <end position="448"/>
    </location>
</feature>
<keyword evidence="4 6" id="KW-1133">Transmembrane helix</keyword>
<feature type="transmembrane region" description="Helical" evidence="6">
    <location>
        <begin position="215"/>
        <end position="236"/>
    </location>
</feature>
<evidence type="ECO:0000256" key="3">
    <source>
        <dbReference type="ARBA" id="ARBA00022692"/>
    </source>
</evidence>
<dbReference type="STRING" id="399550.Smar_0028"/>
<gene>
    <name evidence="8" type="ordered locus">Smar_0028</name>
</gene>
<dbReference type="RefSeq" id="WP_011838332.1">
    <property type="nucleotide sequence ID" value="NC_009033.1"/>
</dbReference>
<keyword evidence="8" id="KW-0560">Oxidoreductase</keyword>
<keyword evidence="5 6" id="KW-0472">Membrane</keyword>
<feature type="transmembrane region" description="Helical" evidence="6">
    <location>
        <begin position="173"/>
        <end position="195"/>
    </location>
</feature>
<keyword evidence="9" id="KW-1185">Reference proteome</keyword>
<feature type="transmembrane region" description="Helical" evidence="6">
    <location>
        <begin position="437"/>
        <end position="462"/>
    </location>
</feature>
<evidence type="ECO:0000256" key="6">
    <source>
        <dbReference type="SAM" id="Phobius"/>
    </source>
</evidence>
<name>A3DKI1_STAMF</name>
<dbReference type="PANTHER" id="PTHR42703:SF1">
    <property type="entry name" value="NA(+)_H(+) ANTIPORTER SUBUNIT D1"/>
    <property type="match status" value="1"/>
</dbReference>
<keyword evidence="3 6" id="KW-0812">Transmembrane</keyword>
<organism evidence="8 9">
    <name type="scientific">Staphylothermus marinus (strain ATCC 43588 / DSM 3639 / JCM 9404 / F1)</name>
    <dbReference type="NCBI Taxonomy" id="399550"/>
    <lineage>
        <taxon>Archaea</taxon>
        <taxon>Thermoproteota</taxon>
        <taxon>Thermoprotei</taxon>
        <taxon>Desulfurococcales</taxon>
        <taxon>Desulfurococcaceae</taxon>
        <taxon>Staphylothermus</taxon>
    </lineage>
</organism>
<comment type="subcellular location">
    <subcellularLocation>
        <location evidence="1">Cell membrane</location>
        <topology evidence="1">Multi-pass membrane protein</topology>
    </subcellularLocation>
</comment>
<evidence type="ECO:0000256" key="4">
    <source>
        <dbReference type="ARBA" id="ARBA00022989"/>
    </source>
</evidence>
<dbReference type="Pfam" id="PF00361">
    <property type="entry name" value="Proton_antipo_M"/>
    <property type="match status" value="1"/>
</dbReference>
<evidence type="ECO:0000313" key="8">
    <source>
        <dbReference type="EMBL" id="ABN69141.1"/>
    </source>
</evidence>
<evidence type="ECO:0000256" key="2">
    <source>
        <dbReference type="ARBA" id="ARBA00022475"/>
    </source>
</evidence>
<accession>A3DKI1</accession>
<feature type="transmembrane region" description="Helical" evidence="6">
    <location>
        <begin position="119"/>
        <end position="137"/>
    </location>
</feature>
<proteinExistence type="predicted"/>